<evidence type="ECO:0000256" key="7">
    <source>
        <dbReference type="HAMAP-Rule" id="MF_01871"/>
    </source>
</evidence>
<dbReference type="RefSeq" id="WP_181641888.1">
    <property type="nucleotide sequence ID" value="NZ_CCXJ01000264.1"/>
</dbReference>
<dbReference type="Proteomes" id="UP001240447">
    <property type="component" value="Unassembled WGS sequence"/>
</dbReference>
<feature type="region of interest" description="Disordered" evidence="9">
    <location>
        <begin position="1143"/>
        <end position="1162"/>
    </location>
</feature>
<organism evidence="12 13">
    <name type="scientific">Nocardioides massiliensis</name>
    <dbReference type="NCBI Taxonomy" id="1325935"/>
    <lineage>
        <taxon>Bacteria</taxon>
        <taxon>Bacillati</taxon>
        <taxon>Actinomycetota</taxon>
        <taxon>Actinomycetes</taxon>
        <taxon>Propionibacteriales</taxon>
        <taxon>Nocardioidaceae</taxon>
        <taxon>Nocardioides</taxon>
    </lineage>
</organism>
<evidence type="ECO:0000256" key="5">
    <source>
        <dbReference type="ARBA" id="ARBA00022833"/>
    </source>
</evidence>
<evidence type="ECO:0000259" key="11">
    <source>
        <dbReference type="Pfam" id="PF00361"/>
    </source>
</evidence>
<evidence type="ECO:0000313" key="13">
    <source>
        <dbReference type="Proteomes" id="UP001240447"/>
    </source>
</evidence>
<keyword evidence="13" id="KW-1185">Reference proteome</keyword>
<dbReference type="Pfam" id="PF10070">
    <property type="entry name" value="DabA"/>
    <property type="match status" value="1"/>
</dbReference>
<dbReference type="PANTHER" id="PTHR38344">
    <property type="entry name" value="UPF0753 PROTEIN AQ_863"/>
    <property type="match status" value="1"/>
</dbReference>
<feature type="region of interest" description="Disordered" evidence="9">
    <location>
        <begin position="827"/>
        <end position="874"/>
    </location>
</feature>
<keyword evidence="4 7" id="KW-0479">Metal-binding</keyword>
<keyword evidence="5 7" id="KW-0862">Zinc</keyword>
<comment type="cofactor">
    <cofactor evidence="7">
        <name>Zn(2+)</name>
        <dbReference type="ChEBI" id="CHEBI:29105"/>
    </cofactor>
</comment>
<feature type="compositionally biased region" description="Basic residues" evidence="9">
    <location>
        <begin position="471"/>
        <end position="482"/>
    </location>
</feature>
<feature type="domain" description="NADH:quinone oxidoreductase/Mrp antiporter transmembrane" evidence="11">
    <location>
        <begin position="95"/>
        <end position="333"/>
    </location>
</feature>
<dbReference type="EMBL" id="JAUSQM010000001">
    <property type="protein sequence ID" value="MDP9824087.1"/>
    <property type="molecule type" value="Genomic_DNA"/>
</dbReference>
<dbReference type="HAMAP" id="MF_01871">
    <property type="entry name" value="DabA"/>
    <property type="match status" value="1"/>
</dbReference>
<feature type="transmembrane region" description="Helical" evidence="10">
    <location>
        <begin position="390"/>
        <end position="409"/>
    </location>
</feature>
<dbReference type="PRINTS" id="PR01434">
    <property type="entry name" value="NADHDHGNASE5"/>
</dbReference>
<comment type="subcellular location">
    <subcellularLocation>
        <location evidence="7">Cell membrane</location>
        <topology evidence="7">Peripheral membrane protein</topology>
    </subcellularLocation>
    <subcellularLocation>
        <location evidence="1">Endomembrane system</location>
        <topology evidence="1">Multi-pass membrane protein</topology>
    </subcellularLocation>
    <subcellularLocation>
        <location evidence="8">Membrane</location>
        <topology evidence="8">Multi-pass membrane protein</topology>
    </subcellularLocation>
</comment>
<comment type="function">
    <text evidence="7">Part of an energy-coupled inorganic carbon pump.</text>
</comment>
<feature type="binding site" evidence="7">
    <location>
        <position position="886"/>
    </location>
    <ligand>
        <name>Zn(2+)</name>
        <dbReference type="ChEBI" id="CHEBI:29105"/>
    </ligand>
</feature>
<feature type="transmembrane region" description="Helical" evidence="10">
    <location>
        <begin position="204"/>
        <end position="224"/>
    </location>
</feature>
<feature type="binding site" evidence="7">
    <location>
        <position position="1065"/>
    </location>
    <ligand>
        <name>Zn(2+)</name>
        <dbReference type="ChEBI" id="CHEBI:29105"/>
    </ligand>
</feature>
<evidence type="ECO:0000256" key="8">
    <source>
        <dbReference type="RuleBase" id="RU000320"/>
    </source>
</evidence>
<feature type="region of interest" description="Disordered" evidence="9">
    <location>
        <begin position="1360"/>
        <end position="1419"/>
    </location>
</feature>
<evidence type="ECO:0000256" key="4">
    <source>
        <dbReference type="ARBA" id="ARBA00022723"/>
    </source>
</evidence>
<name>A0ABT9NUY3_9ACTN</name>
<sequence>MTSLRILRPVLACLILVGLVGLAYRMSAGGTPSVDAGPLRFELGLINLILFTYIAALTWLLAGYSSTNLRGQRRLGRFGALFAGVSVSLLALVLAGNLLTVAVMWTTSGVLLGCLVSHAGTPNAEWAARRVQRVMALSSGLLWVAVLGAAAFGLALDGSDPASALASPGATVVAVLMVLAGAVRSSLAPFHRWLPETAEAPSPVSALLHAGIVNGAGVIAVLQWDLLSAQPAVLLVLAVTGLTTVVWCSLEQRVRPDVKGRLAASTSAQMGWMALQVGLGAPAAAMLHLMSHGAWKAWLFLRAGGAVVRARRESSRGTLVWSRAGAMSILALTPTAALLTLLSVAGLGGWDSVSASPVHLLLVGTAVVLGLSVGVEAAALERTGPTLRSVVASVGGLVIACYLLGAVLWDQQITARTDLSHPTLSWGAAMATASVVAVALLAWGAVRLHPGSHHPVATLVSSTSLPPRTRILGRSHRPRRSAASHPVRGLSMTRAGSHGTPRSAPDAALVRKTVEMAGKLMGPAWPLRATVAVNPLSGLEILPFDTALSLGERFHGATLRPSLTWFLDLYEQGKITDETLIRAMDDHGVGGGTRGADALVGLTRDIVALDQSTHPSTAATATAPATGFVGRRSALDAAARTGAGAGPVAGAGASRPLAHAHLWSARAWHRAEDRTADLHGPWRLWKRAAHHPTYRLVTGSRDAHTFADSLPEDPAQAICDLLDRAGHRPEDLFDVVTALLAAGPGWVAHAQWRARRSGTADPLVELVALRLALTVLHGEPVPTLPTTPSDPSEGPTNYLLLQKVWLQALDRSTQDLLCHPLAERQSQISTRVSSTSPATTPATNPATNPATTPATNPVDSPATNPVDSQAASPVRAPVSQSVWCIDVRSEPMRRHLESTGAHETFGFAGFFGITGRVNLLDGTSVDQCPVIVAPTIEIDAPRQSLGILPAVTLAATRVAARPGLAFAVAEASGAAAFAAALTANLTPRTWRRVLDRSLPGRPGAGPIVLRDLAAPSRHLSASERADAAEAMLRTIGLTDGFAPVLILAGHGSTTENNAYATAYDCGACGGNPGLLNAQAMADVLNDPAVRAELDHRGIHIPATTRVLAALHDTTTDQVTLQISSPADGNAAALMKPALAAASRLSAAERRPTLPTEGRRSTPRIGADAKCLEARASDWSEPMPEWGLAGCAAIIVGPRHLTRGIDLSGRTFLHSYNREDDPDGAVLTAILNAPVIVSQWIASQYWFSSVAPTVLGAGDKTTHNVLGDIGVLSGAHGDLRTGLPWQALFARDPGAHPDQSNRPQHVPSRHLVIIDADPSLLAAALRQSPAVMTLLTHDWMRLVALDRGDVVDIKALLANETDTPIPNRTPKQQPGRESGHLPNHQPDDQLGHQPENQTGVESGVESGRQSSHDEVRSDDR</sequence>
<feature type="region of interest" description="Disordered" evidence="9">
    <location>
        <begin position="470"/>
        <end position="504"/>
    </location>
</feature>
<dbReference type="InterPro" id="IPR018752">
    <property type="entry name" value="DabA"/>
</dbReference>
<feature type="transmembrane region" description="Helical" evidence="10">
    <location>
        <begin position="358"/>
        <end position="378"/>
    </location>
</feature>
<feature type="compositionally biased region" description="Polar residues" evidence="9">
    <location>
        <begin position="861"/>
        <end position="871"/>
    </location>
</feature>
<feature type="transmembrane region" description="Helical" evidence="10">
    <location>
        <begin position="75"/>
        <end position="96"/>
    </location>
</feature>
<comment type="similarity">
    <text evidence="7">Belongs to the inorganic carbon transporter (TC 9.A.2) DabA family.</text>
</comment>
<feature type="transmembrane region" description="Helical" evidence="10">
    <location>
        <begin position="230"/>
        <end position="250"/>
    </location>
</feature>
<evidence type="ECO:0000256" key="10">
    <source>
        <dbReference type="SAM" id="Phobius"/>
    </source>
</evidence>
<keyword evidence="2 7" id="KW-0813">Transport</keyword>
<feature type="binding site" evidence="7">
    <location>
        <position position="1050"/>
    </location>
    <ligand>
        <name>Zn(2+)</name>
        <dbReference type="ChEBI" id="CHEBI:29105"/>
    </ligand>
</feature>
<dbReference type="Pfam" id="PF00361">
    <property type="entry name" value="Proton_antipo_M"/>
    <property type="match status" value="1"/>
</dbReference>
<feature type="transmembrane region" description="Helical" evidence="10">
    <location>
        <begin position="424"/>
        <end position="446"/>
    </location>
</feature>
<feature type="transmembrane region" description="Helical" evidence="10">
    <location>
        <begin position="102"/>
        <end position="122"/>
    </location>
</feature>
<keyword evidence="3 7" id="KW-1003">Cell membrane</keyword>
<evidence type="ECO:0000256" key="6">
    <source>
        <dbReference type="ARBA" id="ARBA00023136"/>
    </source>
</evidence>
<feature type="compositionally biased region" description="Low complexity" evidence="9">
    <location>
        <begin position="833"/>
        <end position="857"/>
    </location>
</feature>
<feature type="transmembrane region" description="Helical" evidence="10">
    <location>
        <begin position="134"/>
        <end position="156"/>
    </location>
</feature>
<feature type="compositionally biased region" description="Basic and acidic residues" evidence="9">
    <location>
        <begin position="1146"/>
        <end position="1159"/>
    </location>
</feature>
<feature type="compositionally biased region" description="Polar residues" evidence="9">
    <location>
        <begin position="1360"/>
        <end position="1371"/>
    </location>
</feature>
<evidence type="ECO:0000256" key="9">
    <source>
        <dbReference type="SAM" id="MobiDB-lite"/>
    </source>
</evidence>
<evidence type="ECO:0000313" key="12">
    <source>
        <dbReference type="EMBL" id="MDP9824087.1"/>
    </source>
</evidence>
<accession>A0ABT9NUY3</accession>
<proteinExistence type="inferred from homology"/>
<keyword evidence="6 7" id="KW-0472">Membrane</keyword>
<gene>
    <name evidence="7" type="primary">dabA</name>
    <name evidence="12" type="ORF">J2S59_003896</name>
</gene>
<feature type="transmembrane region" description="Helical" evidence="10">
    <location>
        <begin position="43"/>
        <end position="63"/>
    </location>
</feature>
<evidence type="ECO:0000256" key="1">
    <source>
        <dbReference type="ARBA" id="ARBA00004127"/>
    </source>
</evidence>
<feature type="binding site" evidence="7">
    <location>
        <position position="884"/>
    </location>
    <ligand>
        <name>Zn(2+)</name>
        <dbReference type="ChEBI" id="CHEBI:29105"/>
    </ligand>
</feature>
<evidence type="ECO:0000256" key="2">
    <source>
        <dbReference type="ARBA" id="ARBA00022448"/>
    </source>
</evidence>
<feature type="transmembrane region" description="Helical" evidence="10">
    <location>
        <begin position="271"/>
        <end position="289"/>
    </location>
</feature>
<reference evidence="12 13" key="1">
    <citation type="submission" date="2023-07" db="EMBL/GenBank/DDBJ databases">
        <title>Sequencing the genomes of 1000 actinobacteria strains.</title>
        <authorList>
            <person name="Klenk H.-P."/>
        </authorList>
    </citation>
    <scope>NUCLEOTIDE SEQUENCE [LARGE SCALE GENOMIC DNA]</scope>
    <source>
        <strain evidence="12 13">GD13</strain>
    </source>
</reference>
<evidence type="ECO:0000256" key="3">
    <source>
        <dbReference type="ARBA" id="ARBA00022475"/>
    </source>
</evidence>
<feature type="transmembrane region" description="Helical" evidence="10">
    <location>
        <begin position="162"/>
        <end position="183"/>
    </location>
</feature>
<keyword evidence="8 10" id="KW-0812">Transmembrane</keyword>
<feature type="compositionally biased region" description="Basic and acidic residues" evidence="9">
    <location>
        <begin position="1409"/>
        <end position="1419"/>
    </location>
</feature>
<dbReference type="PANTHER" id="PTHR38344:SF1">
    <property type="entry name" value="INORGANIC CARBON TRANSPORTER SUBUNIT DABA-RELATED"/>
    <property type="match status" value="1"/>
</dbReference>
<protein>
    <recommendedName>
        <fullName evidence="7">Probable inorganic carbon transporter subunit DabA</fullName>
    </recommendedName>
</protein>
<feature type="transmembrane region" description="Helical" evidence="10">
    <location>
        <begin position="324"/>
        <end position="346"/>
    </location>
</feature>
<comment type="subunit">
    <text evidence="7">Forms a complex with DabB.</text>
</comment>
<comment type="caution">
    <text evidence="12">The sequence shown here is derived from an EMBL/GenBank/DDBJ whole genome shotgun (WGS) entry which is preliminary data.</text>
</comment>
<dbReference type="InterPro" id="IPR001750">
    <property type="entry name" value="ND/Mrp_TM"/>
</dbReference>
<keyword evidence="10" id="KW-1133">Transmembrane helix</keyword>